<comment type="similarity">
    <text evidence="4">Belongs to the eukaryotic RPB7/RPC8 RNA polymerase subunit family.</text>
</comment>
<dbReference type="GO" id="GO:0015986">
    <property type="term" value="P:proton motive force-driven ATP synthesis"/>
    <property type="evidence" value="ECO:0007669"/>
    <property type="project" value="InterPro"/>
</dbReference>
<dbReference type="SUPFAM" id="SSF50249">
    <property type="entry name" value="Nucleic acid-binding proteins"/>
    <property type="match status" value="1"/>
</dbReference>
<dbReference type="EMBL" id="BACD03000001">
    <property type="protein sequence ID" value="GAO45965.1"/>
    <property type="molecule type" value="Genomic_DNA"/>
</dbReference>
<keyword evidence="10" id="KW-0406">Ion transport</keyword>
<reference evidence="19 20" key="1">
    <citation type="journal article" date="2011" name="J. Gen. Appl. Microbiol.">
        <title>Draft genome sequencing of the enigmatic yeast Saitoella complicata.</title>
        <authorList>
            <person name="Nishida H."/>
            <person name="Hamamoto M."/>
            <person name="Sugiyama J."/>
        </authorList>
    </citation>
    <scope>NUCLEOTIDE SEQUENCE [LARGE SCALE GENOMIC DNA]</scope>
    <source>
        <strain evidence="19 20">NRRL Y-17804</strain>
    </source>
</reference>
<feature type="domain" description="S1 motif" evidence="17">
    <location>
        <begin position="80"/>
        <end position="161"/>
    </location>
</feature>
<evidence type="ECO:0000256" key="13">
    <source>
        <dbReference type="ARBA" id="ARBA00023163"/>
    </source>
</evidence>
<dbReference type="PANTHER" id="PTHR12709">
    <property type="entry name" value="DNA-DIRECTED RNA POLYMERASE II, III"/>
    <property type="match status" value="1"/>
</dbReference>
<evidence type="ECO:0000256" key="2">
    <source>
        <dbReference type="ARBA" id="ARBA00004273"/>
    </source>
</evidence>
<keyword evidence="7" id="KW-0138">CF(0)</keyword>
<comment type="function">
    <text evidence="16">DNA-dependent RNA polymerase which catalyzes the transcription of DNA into RNA using the four ribonucleoside triphosphates as substrates.</text>
</comment>
<sequence>MFFMNNLTHTLTLPPSSFGPHIRRDLTQILTSTLEGTCSGPNGYIIAILNPTRIDISKGLIQPGTGLAVFECKYQALVFKPFKGEVVDGVVSTVSMMGFFADVGPLSVFVSKHLIPSEMHFEAAGVGGGGGRYESGDLGVIEKGAKVRMKIVGLRVENTQIFAIGTIKEDYLGALSQDLNQRNFAKSQQGHLSFVGSSLIIMSSINVFRWSALVLGLGYGYVHNNTLHELAEQKAAERAFHHKEELIQKAKEEFKKKAGAAKDTRTCIPEN</sequence>
<protein>
    <recommendedName>
        <fullName evidence="16">DNA-directed RNA polymerase subunit</fullName>
    </recommendedName>
</protein>
<dbReference type="PANTHER" id="PTHR12709:SF4">
    <property type="entry name" value="DNA-DIRECTED RNA POLYMERASE II SUBUNIT RPB7"/>
    <property type="match status" value="1"/>
</dbReference>
<dbReference type="Pfam" id="PF00575">
    <property type="entry name" value="S1"/>
    <property type="match status" value="1"/>
</dbReference>
<dbReference type="InterPro" id="IPR045113">
    <property type="entry name" value="Rpb7-like"/>
</dbReference>
<dbReference type="GO" id="GO:0006367">
    <property type="term" value="P:transcription initiation at RNA polymerase II promoter"/>
    <property type="evidence" value="ECO:0007669"/>
    <property type="project" value="TreeGrafter"/>
</dbReference>
<dbReference type="InterPro" id="IPR036898">
    <property type="entry name" value="RNA_pol_Rpb7-like_N_sf"/>
</dbReference>
<comment type="similarity">
    <text evidence="3">Belongs to the ATPase e subunit family.</text>
</comment>
<evidence type="ECO:0000256" key="7">
    <source>
        <dbReference type="ARBA" id="ARBA00022547"/>
    </source>
</evidence>
<dbReference type="Pfam" id="PF03876">
    <property type="entry name" value="SHS2_Rpb7-N"/>
    <property type="match status" value="1"/>
</dbReference>
<dbReference type="Gene3D" id="3.30.1490.120">
    <property type="entry name" value="RNA polymerase Rpb7-like, N-terminal domain"/>
    <property type="match status" value="1"/>
</dbReference>
<evidence type="ECO:0000313" key="20">
    <source>
        <dbReference type="Proteomes" id="UP000033140"/>
    </source>
</evidence>
<dbReference type="SUPFAM" id="SSF88798">
    <property type="entry name" value="N-terminal, heterodimerisation domain of RBP7 (RpoE)"/>
    <property type="match status" value="1"/>
</dbReference>
<feature type="domain" description="RNA polymerase Rpb7-like N-terminal" evidence="18">
    <location>
        <begin position="9"/>
        <end position="66"/>
    </location>
</feature>
<dbReference type="GO" id="GO:0045948">
    <property type="term" value="P:positive regulation of translational initiation"/>
    <property type="evidence" value="ECO:0007669"/>
    <property type="project" value="TreeGrafter"/>
</dbReference>
<keyword evidence="9" id="KW-0999">Mitochondrion inner membrane</keyword>
<dbReference type="FunFam" id="3.30.1490.120:FF:000001">
    <property type="entry name" value="DNA-directed RNA polymerase II subunit RPB7"/>
    <property type="match status" value="1"/>
</dbReference>
<gene>
    <name evidence="19" type="ORF">G7K_0210-t1</name>
</gene>
<dbReference type="GO" id="GO:0000932">
    <property type="term" value="C:P-body"/>
    <property type="evidence" value="ECO:0007669"/>
    <property type="project" value="TreeGrafter"/>
</dbReference>
<dbReference type="CDD" id="cd04329">
    <property type="entry name" value="RNAP_II_Rpb7_N"/>
    <property type="match status" value="1"/>
</dbReference>
<dbReference type="GO" id="GO:0003697">
    <property type="term" value="F:single-stranded DNA binding"/>
    <property type="evidence" value="ECO:0007669"/>
    <property type="project" value="TreeGrafter"/>
</dbReference>
<evidence type="ECO:0000256" key="14">
    <source>
        <dbReference type="ARBA" id="ARBA00023242"/>
    </source>
</evidence>
<name>A0A0E9N985_SAICN</name>
<reference evidence="19 20" key="3">
    <citation type="journal article" date="2015" name="Genome Announc.">
        <title>Draft Genome Sequence of the Archiascomycetous Yeast Saitoella complicata.</title>
        <authorList>
            <person name="Yamauchi K."/>
            <person name="Kondo S."/>
            <person name="Hamamoto M."/>
            <person name="Takahashi Y."/>
            <person name="Ogura Y."/>
            <person name="Hayashi T."/>
            <person name="Nishida H."/>
        </authorList>
    </citation>
    <scope>NUCLEOTIDE SEQUENCE [LARGE SCALE GENOMIC DNA]</scope>
    <source>
        <strain evidence="19 20">NRRL Y-17804</strain>
    </source>
</reference>
<keyword evidence="5" id="KW-0813">Transport</keyword>
<evidence type="ECO:0000256" key="6">
    <source>
        <dbReference type="ARBA" id="ARBA00022478"/>
    </source>
</evidence>
<keyword evidence="11" id="KW-0496">Mitochondrion</keyword>
<dbReference type="CDD" id="cd04462">
    <property type="entry name" value="S1_RNAPII_Rpb7"/>
    <property type="match status" value="1"/>
</dbReference>
<dbReference type="InterPro" id="IPR005576">
    <property type="entry name" value="Rpb7-like_N"/>
</dbReference>
<keyword evidence="8" id="KW-0375">Hydrogen ion transport</keyword>
<keyword evidence="13 16" id="KW-0804">Transcription</keyword>
<dbReference type="GO" id="GO:0045259">
    <property type="term" value="C:proton-transporting ATP synthase complex"/>
    <property type="evidence" value="ECO:0007669"/>
    <property type="project" value="UniProtKB-KW"/>
</dbReference>
<evidence type="ECO:0000256" key="10">
    <source>
        <dbReference type="ARBA" id="ARBA00023065"/>
    </source>
</evidence>
<accession>A0A0E9N985</accession>
<comment type="subcellular location">
    <subcellularLocation>
        <location evidence="2">Mitochondrion inner membrane</location>
    </subcellularLocation>
    <subcellularLocation>
        <location evidence="1 16">Nucleus</location>
    </subcellularLocation>
</comment>
<evidence type="ECO:0000256" key="5">
    <source>
        <dbReference type="ARBA" id="ARBA00022448"/>
    </source>
</evidence>
<keyword evidence="6 16" id="KW-0240">DNA-directed RNA polymerase</keyword>
<evidence type="ECO:0000256" key="4">
    <source>
        <dbReference type="ARBA" id="ARBA00009307"/>
    </source>
</evidence>
<proteinExistence type="inferred from homology"/>
<keyword evidence="14 16" id="KW-0539">Nucleus</keyword>
<dbReference type="InterPro" id="IPR012340">
    <property type="entry name" value="NA-bd_OB-fold"/>
</dbReference>
<dbReference type="Proteomes" id="UP000033140">
    <property type="component" value="Unassembled WGS sequence"/>
</dbReference>
<keyword evidence="20" id="KW-1185">Reference proteome</keyword>
<dbReference type="Gene3D" id="2.40.50.140">
    <property type="entry name" value="Nucleic acid-binding proteins"/>
    <property type="match status" value="1"/>
</dbReference>
<dbReference type="AlphaFoldDB" id="A0A0E9N985"/>
<dbReference type="GO" id="GO:0005743">
    <property type="term" value="C:mitochondrial inner membrane"/>
    <property type="evidence" value="ECO:0007669"/>
    <property type="project" value="UniProtKB-SubCell"/>
</dbReference>
<evidence type="ECO:0000256" key="15">
    <source>
        <dbReference type="ARBA" id="ARBA00023310"/>
    </source>
</evidence>
<dbReference type="GO" id="GO:0031369">
    <property type="term" value="F:translation initiation factor binding"/>
    <property type="evidence" value="ECO:0007669"/>
    <property type="project" value="TreeGrafter"/>
</dbReference>
<reference evidence="19 20" key="2">
    <citation type="journal article" date="2014" name="J. Gen. Appl. Microbiol.">
        <title>The early diverging ascomycetous budding yeast Saitoella complicata has three histone deacetylases belonging to the Clr6, Hos2, and Rpd3 lineages.</title>
        <authorList>
            <person name="Nishida H."/>
            <person name="Matsumoto T."/>
            <person name="Kondo S."/>
            <person name="Hamamoto M."/>
            <person name="Yoshikawa H."/>
        </authorList>
    </citation>
    <scope>NUCLEOTIDE SEQUENCE [LARGE SCALE GENOMIC DNA]</scope>
    <source>
        <strain evidence="19 20">NRRL Y-17804</strain>
    </source>
</reference>
<evidence type="ECO:0000256" key="12">
    <source>
        <dbReference type="ARBA" id="ARBA00023136"/>
    </source>
</evidence>
<evidence type="ECO:0000256" key="16">
    <source>
        <dbReference type="RuleBase" id="RU369086"/>
    </source>
</evidence>
<comment type="caution">
    <text evidence="19">The sequence shown here is derived from an EMBL/GenBank/DDBJ whole genome shotgun (WGS) entry which is preliminary data.</text>
</comment>
<evidence type="ECO:0000256" key="9">
    <source>
        <dbReference type="ARBA" id="ARBA00022792"/>
    </source>
</evidence>
<dbReference type="InterPro" id="IPR008386">
    <property type="entry name" value="ATP_synth_F0_esu_mt"/>
</dbReference>
<evidence type="ECO:0000256" key="8">
    <source>
        <dbReference type="ARBA" id="ARBA00022781"/>
    </source>
</evidence>
<dbReference type="GO" id="GO:0060213">
    <property type="term" value="P:positive regulation of nuclear-transcribed mRNA poly(A) tail shortening"/>
    <property type="evidence" value="ECO:0007669"/>
    <property type="project" value="TreeGrafter"/>
</dbReference>
<evidence type="ECO:0000313" key="19">
    <source>
        <dbReference type="EMBL" id="GAO45965.1"/>
    </source>
</evidence>
<dbReference type="InterPro" id="IPR003029">
    <property type="entry name" value="S1_domain"/>
</dbReference>
<keyword evidence="12" id="KW-0472">Membrane</keyword>
<evidence type="ECO:0000259" key="17">
    <source>
        <dbReference type="Pfam" id="PF00575"/>
    </source>
</evidence>
<keyword evidence="15" id="KW-0066">ATP synthesis</keyword>
<dbReference type="STRING" id="698492.A0A0E9N985"/>
<dbReference type="GO" id="GO:0003727">
    <property type="term" value="F:single-stranded RNA binding"/>
    <property type="evidence" value="ECO:0007669"/>
    <property type="project" value="TreeGrafter"/>
</dbReference>
<dbReference type="FunFam" id="2.40.50.140:FF:000043">
    <property type="entry name" value="DNA-directed RNA polymerase II subunit RPB7"/>
    <property type="match status" value="1"/>
</dbReference>
<dbReference type="GO" id="GO:0015078">
    <property type="term" value="F:proton transmembrane transporter activity"/>
    <property type="evidence" value="ECO:0007669"/>
    <property type="project" value="InterPro"/>
</dbReference>
<evidence type="ECO:0000256" key="1">
    <source>
        <dbReference type="ARBA" id="ARBA00004123"/>
    </source>
</evidence>
<evidence type="ECO:0000259" key="18">
    <source>
        <dbReference type="Pfam" id="PF03876"/>
    </source>
</evidence>
<organism evidence="19 20">
    <name type="scientific">Saitoella complicata (strain BCRC 22490 / CBS 7301 / JCM 7358 / NBRC 10748 / NRRL Y-17804)</name>
    <dbReference type="NCBI Taxonomy" id="698492"/>
    <lineage>
        <taxon>Eukaryota</taxon>
        <taxon>Fungi</taxon>
        <taxon>Dikarya</taxon>
        <taxon>Ascomycota</taxon>
        <taxon>Taphrinomycotina</taxon>
        <taxon>Taphrinomycotina incertae sedis</taxon>
        <taxon>Saitoella</taxon>
    </lineage>
</organism>
<evidence type="ECO:0000256" key="11">
    <source>
        <dbReference type="ARBA" id="ARBA00023128"/>
    </source>
</evidence>
<dbReference type="Pfam" id="PF05680">
    <property type="entry name" value="ATP-synt_E"/>
    <property type="match status" value="1"/>
</dbReference>
<evidence type="ECO:0000256" key="3">
    <source>
        <dbReference type="ARBA" id="ARBA00007333"/>
    </source>
</evidence>
<dbReference type="GO" id="GO:0005665">
    <property type="term" value="C:RNA polymerase II, core complex"/>
    <property type="evidence" value="ECO:0007669"/>
    <property type="project" value="UniProtKB-ARBA"/>
</dbReference>